<dbReference type="OrthoDB" id="4772757at2759"/>
<proteinExistence type="predicted"/>
<sequence length="521" mass="59293">MPFSALPPEIVRHIILHAVKVRGIKRAGRLRYVSKSWDAAVMDAICASGVLEGHERHCSYLPRYFAQRVMGRTRTLPRPLCIIRQVAARIVSHRNKGRDGGDNYDGFRDCVLDLCQSCDELIGHRHMYLKDDWFIDAESPILPVDEHDKQFRQALLAAAAWTNEVALVHEILPFFRDCLYLISPSGYNQLGFMPVFGYPVSLAAYRGNNEILSLLLGAVTTDGPKDLEHLGNALTNAILGNQSSTVELILEPQQKWVHDYNMYLVYGIRGTADIGIFKRLVPFAREYPIHILRLRSKPDYWRVKTLPAMLCSVASDGNLAILKHLVEEEGAELTERWYRIHKKDGPVLNAARDGRIDALVYLLGKGMPLPTATPQFAARSRNPDIMRIIIEGDMQRNSNLEFGPALVTAIERENEQVVRLLLHCEHVRIDEESKAQAQRHAEELGLESMAEMIVVVEDNDRNLTDNVVSKFLLVSLLLLKMKETATRFDTMPRLTIVSSDPRYINNQVPARPEWRLEWYRS</sequence>
<organism evidence="1 2">
    <name type="scientific">Xylaria multiplex</name>
    <dbReference type="NCBI Taxonomy" id="323545"/>
    <lineage>
        <taxon>Eukaryota</taxon>
        <taxon>Fungi</taxon>
        <taxon>Dikarya</taxon>
        <taxon>Ascomycota</taxon>
        <taxon>Pezizomycotina</taxon>
        <taxon>Sordariomycetes</taxon>
        <taxon>Xylariomycetidae</taxon>
        <taxon>Xylariales</taxon>
        <taxon>Xylariaceae</taxon>
        <taxon>Xylaria</taxon>
    </lineage>
</organism>
<dbReference type="Proteomes" id="UP000481858">
    <property type="component" value="Unassembled WGS sequence"/>
</dbReference>
<accession>A0A7C8IIS1</accession>
<gene>
    <name evidence="1" type="ORF">GQX73_g8891</name>
</gene>
<dbReference type="EMBL" id="WUBL01000141">
    <property type="protein sequence ID" value="KAF2964666.1"/>
    <property type="molecule type" value="Genomic_DNA"/>
</dbReference>
<comment type="caution">
    <text evidence="1">The sequence shown here is derived from an EMBL/GenBank/DDBJ whole genome shotgun (WGS) entry which is preliminary data.</text>
</comment>
<dbReference type="AlphaFoldDB" id="A0A7C8IIS1"/>
<protein>
    <recommendedName>
        <fullName evidence="3">F-box domain-containing protein</fullName>
    </recommendedName>
</protein>
<evidence type="ECO:0000313" key="2">
    <source>
        <dbReference type="Proteomes" id="UP000481858"/>
    </source>
</evidence>
<name>A0A7C8IIS1_9PEZI</name>
<dbReference type="Gene3D" id="1.25.40.20">
    <property type="entry name" value="Ankyrin repeat-containing domain"/>
    <property type="match status" value="1"/>
</dbReference>
<reference evidence="1 2" key="1">
    <citation type="submission" date="2019-12" db="EMBL/GenBank/DDBJ databases">
        <title>Draft genome sequence of the ascomycete Xylaria multiplex DSM 110363.</title>
        <authorList>
            <person name="Buettner E."/>
            <person name="Kellner H."/>
        </authorList>
    </citation>
    <scope>NUCLEOTIDE SEQUENCE [LARGE SCALE GENOMIC DNA]</scope>
    <source>
        <strain evidence="1 2">DSM 110363</strain>
    </source>
</reference>
<dbReference type="InterPro" id="IPR036770">
    <property type="entry name" value="Ankyrin_rpt-contain_sf"/>
</dbReference>
<keyword evidence="2" id="KW-1185">Reference proteome</keyword>
<dbReference type="InParanoid" id="A0A7C8IIS1"/>
<dbReference type="SUPFAM" id="SSF48403">
    <property type="entry name" value="Ankyrin repeat"/>
    <property type="match status" value="1"/>
</dbReference>
<evidence type="ECO:0008006" key="3">
    <source>
        <dbReference type="Google" id="ProtNLM"/>
    </source>
</evidence>
<evidence type="ECO:0000313" key="1">
    <source>
        <dbReference type="EMBL" id="KAF2964666.1"/>
    </source>
</evidence>